<keyword evidence="1" id="KW-0472">Membrane</keyword>
<keyword evidence="3" id="KW-1185">Reference proteome</keyword>
<protein>
    <submittedName>
        <fullName evidence="2">Uncharacterized protein</fullName>
    </submittedName>
</protein>
<organism evidence="2 3">
    <name type="scientific">Ureibacillus acetophenoni</name>
    <dbReference type="NCBI Taxonomy" id="614649"/>
    <lineage>
        <taxon>Bacteria</taxon>
        <taxon>Bacillati</taxon>
        <taxon>Bacillota</taxon>
        <taxon>Bacilli</taxon>
        <taxon>Bacillales</taxon>
        <taxon>Caryophanaceae</taxon>
        <taxon>Ureibacillus</taxon>
    </lineage>
</organism>
<dbReference type="EMBL" id="OBQC01000003">
    <property type="protein sequence ID" value="SOC37211.1"/>
    <property type="molecule type" value="Genomic_DNA"/>
</dbReference>
<dbReference type="Proteomes" id="UP000219252">
    <property type="component" value="Unassembled WGS sequence"/>
</dbReference>
<reference evidence="3" key="1">
    <citation type="submission" date="2017-08" db="EMBL/GenBank/DDBJ databases">
        <authorList>
            <person name="Varghese N."/>
            <person name="Submissions S."/>
        </authorList>
    </citation>
    <scope>NUCLEOTIDE SEQUENCE [LARGE SCALE GENOMIC DNA]</scope>
    <source>
        <strain evidence="3">JC23</strain>
    </source>
</reference>
<gene>
    <name evidence="2" type="ORF">SAMN05877842_10393</name>
</gene>
<evidence type="ECO:0000313" key="2">
    <source>
        <dbReference type="EMBL" id="SOC37211.1"/>
    </source>
</evidence>
<evidence type="ECO:0000256" key="1">
    <source>
        <dbReference type="SAM" id="Phobius"/>
    </source>
</evidence>
<feature type="transmembrane region" description="Helical" evidence="1">
    <location>
        <begin position="12"/>
        <end position="34"/>
    </location>
</feature>
<accession>A0A285UA68</accession>
<name>A0A285UA68_9BACL</name>
<dbReference type="AlphaFoldDB" id="A0A285UA68"/>
<sequence length="35" mass="4279">MDWQREKRLNRQALIFVVLHSVVLFNLSFDFIVLM</sequence>
<proteinExistence type="predicted"/>
<keyword evidence="1" id="KW-0812">Transmembrane</keyword>
<keyword evidence="1" id="KW-1133">Transmembrane helix</keyword>
<evidence type="ECO:0000313" key="3">
    <source>
        <dbReference type="Proteomes" id="UP000219252"/>
    </source>
</evidence>